<reference evidence="7 8" key="1">
    <citation type="submission" date="2015-09" db="EMBL/GenBank/DDBJ databases">
        <title>Trachymyrmex cornetzi WGS genome.</title>
        <authorList>
            <person name="Nygaard S."/>
            <person name="Hu H."/>
            <person name="Boomsma J."/>
            <person name="Zhang G."/>
        </authorList>
    </citation>
    <scope>NUCLEOTIDE SEQUENCE [LARGE SCALE GENOMIC DNA]</scope>
    <source>
        <strain evidence="7">Tcor2-1</strain>
        <tissue evidence="7">Whole body</tissue>
    </source>
</reference>
<feature type="region of interest" description="Disordered" evidence="2">
    <location>
        <begin position="161"/>
        <end position="191"/>
    </location>
</feature>
<evidence type="ECO:0000256" key="1">
    <source>
        <dbReference type="ARBA" id="ARBA00008878"/>
    </source>
</evidence>
<dbReference type="PANTHER" id="PTHR13298">
    <property type="entry name" value="CYTOSOLIC REGULATOR PIANISSIMO"/>
    <property type="match status" value="1"/>
</dbReference>
<dbReference type="GO" id="GO:0051897">
    <property type="term" value="P:positive regulation of phosphatidylinositol 3-kinase/protein kinase B signal transduction"/>
    <property type="evidence" value="ECO:0007669"/>
    <property type="project" value="TreeGrafter"/>
</dbReference>
<feature type="compositionally biased region" description="Basic and acidic residues" evidence="2">
    <location>
        <begin position="1718"/>
        <end position="1727"/>
    </location>
</feature>
<dbReference type="InterPro" id="IPR029453">
    <property type="entry name" value="Rictor_IV"/>
</dbReference>
<keyword evidence="3" id="KW-0812">Transmembrane</keyword>
<feature type="compositionally biased region" description="Basic and acidic residues" evidence="2">
    <location>
        <begin position="162"/>
        <end position="181"/>
    </location>
</feature>
<evidence type="ECO:0000313" key="8">
    <source>
        <dbReference type="Proteomes" id="UP000078492"/>
    </source>
</evidence>
<evidence type="ECO:0000313" key="7">
    <source>
        <dbReference type="EMBL" id="KYN27777.1"/>
    </source>
</evidence>
<evidence type="ECO:0000259" key="4">
    <source>
        <dbReference type="SMART" id="SM01307"/>
    </source>
</evidence>
<feature type="region of interest" description="Disordered" evidence="2">
    <location>
        <begin position="1209"/>
        <end position="1234"/>
    </location>
</feature>
<organism evidence="7 8">
    <name type="scientific">Trachymyrmex cornetzi</name>
    <dbReference type="NCBI Taxonomy" id="471704"/>
    <lineage>
        <taxon>Eukaryota</taxon>
        <taxon>Metazoa</taxon>
        <taxon>Ecdysozoa</taxon>
        <taxon>Arthropoda</taxon>
        <taxon>Hexapoda</taxon>
        <taxon>Insecta</taxon>
        <taxon>Pterygota</taxon>
        <taxon>Neoptera</taxon>
        <taxon>Endopterygota</taxon>
        <taxon>Hymenoptera</taxon>
        <taxon>Apocrita</taxon>
        <taxon>Aculeata</taxon>
        <taxon>Formicoidea</taxon>
        <taxon>Formicidae</taxon>
        <taxon>Myrmicinae</taxon>
        <taxon>Trachymyrmex</taxon>
    </lineage>
</organism>
<dbReference type="SUPFAM" id="SSF48371">
    <property type="entry name" value="ARM repeat"/>
    <property type="match status" value="1"/>
</dbReference>
<dbReference type="Pfam" id="PF14668">
    <property type="entry name" value="RICTOR_V"/>
    <property type="match status" value="1"/>
</dbReference>
<dbReference type="InterPro" id="IPR028268">
    <property type="entry name" value="Pianissimo_fam"/>
</dbReference>
<dbReference type="SMART" id="SM01303">
    <property type="entry name" value="RasGEF_N_2"/>
    <property type="match status" value="1"/>
</dbReference>
<dbReference type="Pfam" id="PF14666">
    <property type="entry name" value="RICTOR_M"/>
    <property type="match status" value="1"/>
</dbReference>
<dbReference type="Pfam" id="PF14663">
    <property type="entry name" value="RasGEF_N_2"/>
    <property type="match status" value="1"/>
</dbReference>
<dbReference type="GO" id="GO:0043539">
    <property type="term" value="F:protein serine/threonine kinase activator activity"/>
    <property type="evidence" value="ECO:0007669"/>
    <property type="project" value="TreeGrafter"/>
</dbReference>
<gene>
    <name evidence="7" type="ORF">ALC57_02841</name>
</gene>
<keyword evidence="3" id="KW-0472">Membrane</keyword>
<dbReference type="InterPro" id="IPR029452">
    <property type="entry name" value="RICTOR_V"/>
</dbReference>
<comment type="similarity">
    <text evidence="1">Belongs to the RICTOR family.</text>
</comment>
<evidence type="ECO:0000259" key="5">
    <source>
        <dbReference type="SMART" id="SM01308"/>
    </source>
</evidence>
<proteinExistence type="inferred from homology"/>
<keyword evidence="8" id="KW-1185">Reference proteome</keyword>
<feature type="transmembrane region" description="Helical" evidence="3">
    <location>
        <begin position="122"/>
        <end position="143"/>
    </location>
</feature>
<dbReference type="SMART" id="SM01307">
    <property type="entry name" value="RICTOR_M"/>
    <property type="match status" value="1"/>
</dbReference>
<feature type="domain" description="Rapamycin-insensitive companion of mTOR middle" evidence="4">
    <location>
        <begin position="722"/>
        <end position="947"/>
    </location>
</feature>
<keyword evidence="3" id="KW-1133">Transmembrane helix</keyword>
<dbReference type="Pfam" id="PF14664">
    <property type="entry name" value="RICTOR_N"/>
    <property type="match status" value="1"/>
</dbReference>
<dbReference type="STRING" id="471704.A0A195EIQ3"/>
<feature type="region of interest" description="Disordered" evidence="2">
    <location>
        <begin position="1741"/>
        <end position="1761"/>
    </location>
</feature>
<evidence type="ECO:0000256" key="2">
    <source>
        <dbReference type="SAM" id="MobiDB-lite"/>
    </source>
</evidence>
<feature type="domain" description="Rapamycin-insensitive companion of mTOR N-terminal" evidence="5">
    <location>
        <begin position="272"/>
        <end position="644"/>
    </location>
</feature>
<feature type="compositionally biased region" description="Polar residues" evidence="2">
    <location>
        <begin position="1750"/>
        <end position="1761"/>
    </location>
</feature>
<dbReference type="PANTHER" id="PTHR13298:SF11">
    <property type="entry name" value="RAPAMYCIN-INSENSITIVE COMPANION OF MTOR"/>
    <property type="match status" value="1"/>
</dbReference>
<dbReference type="GO" id="GO:0038203">
    <property type="term" value="P:TORC2 signaling"/>
    <property type="evidence" value="ECO:0007669"/>
    <property type="project" value="TreeGrafter"/>
</dbReference>
<feature type="compositionally biased region" description="Polar residues" evidence="2">
    <location>
        <begin position="1638"/>
        <end position="1657"/>
    </location>
</feature>
<dbReference type="InterPro" id="IPR028267">
    <property type="entry name" value="Pianissimo_N"/>
</dbReference>
<accession>A0A195EIQ3</accession>
<dbReference type="SMART" id="SM01310">
    <property type="entry name" value="RICTOR_V"/>
    <property type="match status" value="1"/>
</dbReference>
<dbReference type="GO" id="GO:0031932">
    <property type="term" value="C:TORC2 complex"/>
    <property type="evidence" value="ECO:0007669"/>
    <property type="project" value="InterPro"/>
</dbReference>
<evidence type="ECO:0000256" key="3">
    <source>
        <dbReference type="SAM" id="Phobius"/>
    </source>
</evidence>
<feature type="region of interest" description="Disordered" evidence="2">
    <location>
        <begin position="1638"/>
        <end position="1665"/>
    </location>
</feature>
<dbReference type="Proteomes" id="UP000078492">
    <property type="component" value="Unassembled WGS sequence"/>
</dbReference>
<sequence>MWGFMLLNRMGPIGQKIHRTFHFYGEDKNTLDIDILIKKFDLYCLYGDKKRGNEDIDKYIHELTIRGYSDLFGLRNPFNCFPRSWAVRVSCKAVPRAAPSPAGHAEERESGAAKARAAPRDFASVVIVVFIFVFLFHLAYSLIVRQLSSAVRRFSNGIESIGSRDDSARSPDSAERRDACDAPKSGAPTAGRRLTADVPFIDRRSCVHSLARTHARTNERTSVSASLRLLPALVVLRNRSSVRFVRSGLKENVKEVLTNLCQRHNVPSVKKLAYLNAIVKLISETDSQDYGYSPEDLFCCLRVGLVHEATQVRAAALRAVRYMLKKEQDVIAINRLQYPYFLARSMDINLRNEMERIQALRLVRRILVLAPKHFSSVLARSLISLTNGGIEERDRAFKAFLAVLCELGVLNSNLLISCGGVGTLARAAMTGQSAVAVEPVVGVLLRLLNNPDTRASVSLLCFAAPYCELHSLSMERTKEEREQRFTASKLALLSILRSYPGVLHFCRPDNNSGLKAIADILYVDQLEVRGAVLELLYELLDLPLPTWTDEPDVALAAVDPSRSRDSWKLSEGFVAAEGKSILPSLSSHCPNITEIHSALLVYVLLECGLHRALAETIVSSDTFISVRAAVLLGALLHLAHSLLPSELCDLTPPLPNLLEHASAGKHQALAAVTILERMHTMMRRRPTPASLFLDRILQAGTWLRPALPRRQRPSGRHWLRIGRESPITPLLKDAQVLSSKDALAWNWPVVRAILRSREDATRILHDSDHRLFMKRLVRYFKPSWNGYSRVELGTSATLAREATLAGCDLLNCLLELHEPEGARLLNELIGDIAEQIGNIRTAESAHDCLFSPRHMSTTCCQKYFLFLGQLSHSAKGTVVLKSFNLLEKLQDLALATNHDCYVKLIVSSLDYSRDGPNRKVLSKIISEATLWSTRLYATQFLRLILRARMTDAVRWAMALLADRLSDSYTAVSLAALEALHEACDETEYLEALLQQGGQSRDWDKWLQHLGDKGYLLKIRLYSLQQGFASLAAPSEELEKWIGPGGFAERYVGLVEGEIHDALTYRQRDESGSYQRRPTNDVVIMPRDIYVPPHLIGQLAQHDLGMQLLLRRNVIQRFARVLQRFKLEFGGRDSESNSRCTRTSRLAAMAAATAASAAIDDVCIMSEESGTDEAVEQCSRLETIPDYETVETEPRDTVSQPRTESLLEIRRKTSMDDSRHTTPERSWRLETESSRDDHFVGPNGGILKVKSALWALGHAGTSVAGVEHLSHLGIIEMITSMAETCPYYSVRATAMYALSLIGTTRAGADTLVNFNWPCVRHRRGDNWPVVPPSSRYPMPSPIPVQRHHRSLSDGKPELLEPIVRRTRNRSESAATDLEARRYFLSERGETPSPVSSIQRLSQQDAEGYARLRSLQRHRRPSYSQSSLEMYSLDGRLSLQSLSEYDSSRSWIAENAILTPTPPPPEDDNENIFYMGVCLPRKLLTIFPEPPQPSQPTILEDSIRSELETTEIDEESSSECDADTEHCRTCLVCYHGKNGKDTGTEQDMKLRREILRHTQRLANPVWYRHSRQSLLRLRQQYPEKFQDTCLFSDVAARLGSGTYRMPARQFLQELFLDSPFDALYVVPINILKIPIGTEENPLQSPVPSSEASLRQQSVSPAEGKINGRLTLTEIQTAQLASVAEESSSAGGGGGSDSGKSESCNTGHQRKKKSLEVVRPSQERRTDEKIIAEILKPEERIRLSKSSDRSLKVSGTNTAISLDS</sequence>
<feature type="domain" description="Rapamycin-insensitive companion of mTOR" evidence="6">
    <location>
        <begin position="1245"/>
        <end position="1317"/>
    </location>
</feature>
<name>A0A195EIQ3_9HYME</name>
<dbReference type="InterPro" id="IPR029451">
    <property type="entry name" value="RICTOR_M"/>
</dbReference>
<evidence type="ECO:0000259" key="6">
    <source>
        <dbReference type="SMART" id="SM01310"/>
    </source>
</evidence>
<dbReference type="SMART" id="SM01308">
    <property type="entry name" value="RICTOR_N"/>
    <property type="match status" value="1"/>
</dbReference>
<protein>
    <submittedName>
        <fullName evidence="7">Rapamycin-insensitive companion of mTOR</fullName>
    </submittedName>
</protein>
<feature type="region of interest" description="Disordered" evidence="2">
    <location>
        <begin position="1678"/>
        <end position="1727"/>
    </location>
</feature>
<dbReference type="EMBL" id="KQ978881">
    <property type="protein sequence ID" value="KYN27777.1"/>
    <property type="molecule type" value="Genomic_DNA"/>
</dbReference>
<dbReference type="InterPro" id="IPR016024">
    <property type="entry name" value="ARM-type_fold"/>
</dbReference>